<gene>
    <name evidence="3" type="ORF">GURASL_36030</name>
</gene>
<dbReference type="InterPro" id="IPR007560">
    <property type="entry name" value="Restrct_endonuc_IV_Mrr"/>
</dbReference>
<dbReference type="RefSeq" id="WP_282000774.1">
    <property type="nucleotide sequence ID" value="NZ_AP027151.1"/>
</dbReference>
<dbReference type="InterPro" id="IPR027417">
    <property type="entry name" value="P-loop_NTPase"/>
</dbReference>
<dbReference type="Pfam" id="PF04471">
    <property type="entry name" value="Mrr_cat"/>
    <property type="match status" value="1"/>
</dbReference>
<name>A0ABM8EQF1_9BACT</name>
<dbReference type="SUPFAM" id="SSF52980">
    <property type="entry name" value="Restriction endonuclease-like"/>
    <property type="match status" value="1"/>
</dbReference>
<evidence type="ECO:0000313" key="4">
    <source>
        <dbReference type="Proteomes" id="UP001317705"/>
    </source>
</evidence>
<evidence type="ECO:0008006" key="5">
    <source>
        <dbReference type="Google" id="ProtNLM"/>
    </source>
</evidence>
<dbReference type="Pfam" id="PF20703">
    <property type="entry name" value="nSTAND1"/>
    <property type="match status" value="1"/>
</dbReference>
<dbReference type="InterPro" id="IPR049052">
    <property type="entry name" value="nSTAND1"/>
</dbReference>
<dbReference type="Proteomes" id="UP001317705">
    <property type="component" value="Chromosome"/>
</dbReference>
<reference evidence="3 4" key="1">
    <citation type="submission" date="2022-12" db="EMBL/GenBank/DDBJ databases">
        <title>Polyphasic characterization of Geotalea uranireducens NIT-SL11 newly isolated from a complex of sewage sludge and microbially reduced graphene oxide.</title>
        <authorList>
            <person name="Xie L."/>
            <person name="Yoshida N."/>
            <person name="Meng L."/>
        </authorList>
    </citation>
    <scope>NUCLEOTIDE SEQUENCE [LARGE SCALE GENOMIC DNA]</scope>
    <source>
        <strain evidence="3 4">NIT-SL11</strain>
    </source>
</reference>
<evidence type="ECO:0000313" key="3">
    <source>
        <dbReference type="EMBL" id="BDV44680.1"/>
    </source>
</evidence>
<sequence length="903" mass="101626">MLLKIEVAVSENISSTERGKLLENIGSEVLSVMQYDVTEEVRLTGMEVDLLAKHRLSGEVIYVECKAYRQTLAADVILKLHGAVSFKSVSSGWLLTTGDLGKDAKGLVSEWELKDPTERRKLQFYTPQRLIELLVGSKIVCDPNKLIKPNGYLYANETYLLLTNFGRFWATPTVDVSAGINQNVLLFDAITGNPITDNKIIKDISSTDTSLKELNWVSASSKCSSTLQDIKSEMQSIVSVPASDHWSDYRPARPQDFVGRKQVISDIYDYFDKVRCQDTTTRLIAIKAPSGWGKSSILLKLKSISSSKRNKKKIYFYAVDSRAAVSRRYAELAIIKCFKNAIEEGFVEKPKNDLRLGASSDPFSDPSLQELLESLSKNKKTIVLFFDQFEEIFAKQELAPLFNELYSICTSIDSLQENIILGFSWKTDGTIPQDHPAYHMWQGISDSRREFSLTPFSPSEVASALTMFTKELNQTINPQLKRILSDHCQGYPWLLKKLCIHVYKLIKEGYDQSEILGKSLNISELFKKELEELPSNELSCIQKIAADSPAEFFQIEENYGGDTVKSLINKRLILRSGSRLILYWDIFRDYVLTGKVPQIPVSYIPQSDCRRYLDALKYILGKSTITFEDLGAELKVGDGTTDNIVRDMIMMGSSESSRKKRTLSSLCATEQESLIALHRFWKSHVVLRSLISNKGSGFEVTYDEIKSTLKEVYSTSQFAEKTWDIYVKRTVEWLAAIGIVIVNGNYISHIPDSSAKDISIKPRTNVPRFSGNFFGDAPPPVVLEVIQLIASGQNSKSELTKNGKRNSIYVLKELNMVTESNKKLELNLIGDIDYTKWLATCVLKTKNIEAVISIIKSAKDIKTKEIGTILAEKFGYSWSDATKARYGSALSVWAKWVTNLPVG</sequence>
<dbReference type="EMBL" id="AP027151">
    <property type="protein sequence ID" value="BDV44680.1"/>
    <property type="molecule type" value="Genomic_DNA"/>
</dbReference>
<feature type="domain" description="Novel STAND NTPase 1" evidence="2">
    <location>
        <begin position="249"/>
        <end position="485"/>
    </location>
</feature>
<organism evidence="3 4">
    <name type="scientific">Geotalea uraniireducens</name>
    <dbReference type="NCBI Taxonomy" id="351604"/>
    <lineage>
        <taxon>Bacteria</taxon>
        <taxon>Pseudomonadati</taxon>
        <taxon>Thermodesulfobacteriota</taxon>
        <taxon>Desulfuromonadia</taxon>
        <taxon>Geobacterales</taxon>
        <taxon>Geobacteraceae</taxon>
        <taxon>Geotalea</taxon>
    </lineage>
</organism>
<dbReference type="SUPFAM" id="SSF52540">
    <property type="entry name" value="P-loop containing nucleoside triphosphate hydrolases"/>
    <property type="match status" value="1"/>
</dbReference>
<feature type="domain" description="Restriction endonuclease type IV Mrr" evidence="1">
    <location>
        <begin position="22"/>
        <end position="110"/>
    </location>
</feature>
<accession>A0ABM8EQF1</accession>
<proteinExistence type="predicted"/>
<dbReference type="InterPro" id="IPR011335">
    <property type="entry name" value="Restrct_endonuc-II-like"/>
</dbReference>
<evidence type="ECO:0000259" key="1">
    <source>
        <dbReference type="Pfam" id="PF04471"/>
    </source>
</evidence>
<evidence type="ECO:0000259" key="2">
    <source>
        <dbReference type="Pfam" id="PF20703"/>
    </source>
</evidence>
<dbReference type="Gene3D" id="3.40.50.300">
    <property type="entry name" value="P-loop containing nucleotide triphosphate hydrolases"/>
    <property type="match status" value="1"/>
</dbReference>
<protein>
    <recommendedName>
        <fullName evidence="5">Restriction endonuclease type IV Mrr domain-containing protein</fullName>
    </recommendedName>
</protein>
<keyword evidence="4" id="KW-1185">Reference proteome</keyword>